<organism evidence="10 11">
    <name type="scientific">Fodinicurvata halophila</name>
    <dbReference type="NCBI Taxonomy" id="1419723"/>
    <lineage>
        <taxon>Bacteria</taxon>
        <taxon>Pseudomonadati</taxon>
        <taxon>Pseudomonadota</taxon>
        <taxon>Alphaproteobacteria</taxon>
        <taxon>Rhodospirillales</taxon>
        <taxon>Rhodovibrionaceae</taxon>
        <taxon>Fodinicurvata</taxon>
    </lineage>
</organism>
<evidence type="ECO:0000256" key="4">
    <source>
        <dbReference type="ARBA" id="ARBA00022822"/>
    </source>
</evidence>
<dbReference type="CDD" id="cd04724">
    <property type="entry name" value="Tryptophan_synthase_alpha"/>
    <property type="match status" value="1"/>
</dbReference>
<dbReference type="Proteomes" id="UP001595799">
    <property type="component" value="Unassembled WGS sequence"/>
</dbReference>
<dbReference type="InterPro" id="IPR011060">
    <property type="entry name" value="RibuloseP-bd_barrel"/>
</dbReference>
<evidence type="ECO:0000256" key="8">
    <source>
        <dbReference type="HAMAP-Rule" id="MF_00131"/>
    </source>
</evidence>
<name>A0ABV8UIG0_9PROT</name>
<keyword evidence="6 8" id="KW-0456">Lyase</keyword>
<dbReference type="Gene3D" id="3.20.20.70">
    <property type="entry name" value="Aldolase class I"/>
    <property type="match status" value="1"/>
</dbReference>
<evidence type="ECO:0000256" key="5">
    <source>
        <dbReference type="ARBA" id="ARBA00023141"/>
    </source>
</evidence>
<dbReference type="PROSITE" id="PS00167">
    <property type="entry name" value="TRP_SYNTHASE_ALPHA"/>
    <property type="match status" value="1"/>
</dbReference>
<dbReference type="InterPro" id="IPR018204">
    <property type="entry name" value="Trp_synthase_alpha_AS"/>
</dbReference>
<keyword evidence="5 8" id="KW-0057">Aromatic amino acid biosynthesis</keyword>
<dbReference type="HAMAP" id="MF_00131">
    <property type="entry name" value="Trp_synth_alpha"/>
    <property type="match status" value="1"/>
</dbReference>
<gene>
    <name evidence="8 10" type="primary">trpA</name>
    <name evidence="10" type="ORF">ACFOW6_03435</name>
</gene>
<comment type="caution">
    <text evidence="10">The sequence shown here is derived from an EMBL/GenBank/DDBJ whole genome shotgun (WGS) entry which is preliminary data.</text>
</comment>
<evidence type="ECO:0000256" key="9">
    <source>
        <dbReference type="RuleBase" id="RU003662"/>
    </source>
</evidence>
<dbReference type="PANTHER" id="PTHR43406:SF1">
    <property type="entry name" value="TRYPTOPHAN SYNTHASE ALPHA CHAIN, CHLOROPLASTIC"/>
    <property type="match status" value="1"/>
</dbReference>
<dbReference type="RefSeq" id="WP_382420925.1">
    <property type="nucleotide sequence ID" value="NZ_JBHSCW010000001.1"/>
</dbReference>
<feature type="active site" description="Proton acceptor" evidence="8">
    <location>
        <position position="59"/>
    </location>
</feature>
<comment type="pathway">
    <text evidence="1 8">Amino-acid biosynthesis; L-tryptophan biosynthesis; L-tryptophan from chorismate: step 5/5.</text>
</comment>
<dbReference type="SUPFAM" id="SSF51366">
    <property type="entry name" value="Ribulose-phoshate binding barrel"/>
    <property type="match status" value="1"/>
</dbReference>
<sequence>MSTATSVQIAESRVDARFAELKAQGRAGLVTFITAGDPDAETTYQILRALPEAGADLIEIGMPFSDPMADGPAIQASSQRALKNGISLAKTLEIVHRFRAEDSTTPVILMGYYNPIYHMGVEKFLRLARDAGVDGLIIVDLPPEEDRELCLPAIDAGLHWIRLATPTTDDKRLPKVLENTSGFLYYVSILGITGTRAAAAEEVGAAIERIKRHSDLPVAVGFGIRTPEHAAAIGKVADAAVVGSAIVERIAEALDENGKAGTGLVDSVTELIRDLRTGLDR</sequence>
<dbReference type="Pfam" id="PF00290">
    <property type="entry name" value="Trp_syntA"/>
    <property type="match status" value="1"/>
</dbReference>
<comment type="function">
    <text evidence="8">The alpha subunit is responsible for the aldol cleavage of indoleglycerol phosphate to indole and glyceraldehyde 3-phosphate.</text>
</comment>
<evidence type="ECO:0000313" key="11">
    <source>
        <dbReference type="Proteomes" id="UP001595799"/>
    </source>
</evidence>
<evidence type="ECO:0000313" key="10">
    <source>
        <dbReference type="EMBL" id="MFC4350592.1"/>
    </source>
</evidence>
<dbReference type="InterPro" id="IPR013785">
    <property type="entry name" value="Aldolase_TIM"/>
</dbReference>
<evidence type="ECO:0000256" key="3">
    <source>
        <dbReference type="ARBA" id="ARBA00022605"/>
    </source>
</evidence>
<dbReference type="EC" id="4.2.1.20" evidence="8"/>
<proteinExistence type="inferred from homology"/>
<dbReference type="GO" id="GO:0004834">
    <property type="term" value="F:tryptophan synthase activity"/>
    <property type="evidence" value="ECO:0007669"/>
    <property type="project" value="UniProtKB-EC"/>
</dbReference>
<protein>
    <recommendedName>
        <fullName evidence="8">Tryptophan synthase alpha chain</fullName>
        <ecNumber evidence="8">4.2.1.20</ecNumber>
    </recommendedName>
</protein>
<keyword evidence="3 8" id="KW-0028">Amino-acid biosynthesis</keyword>
<reference evidence="11" key="1">
    <citation type="journal article" date="2019" name="Int. J. Syst. Evol. Microbiol.">
        <title>The Global Catalogue of Microorganisms (GCM) 10K type strain sequencing project: providing services to taxonomists for standard genome sequencing and annotation.</title>
        <authorList>
            <consortium name="The Broad Institute Genomics Platform"/>
            <consortium name="The Broad Institute Genome Sequencing Center for Infectious Disease"/>
            <person name="Wu L."/>
            <person name="Ma J."/>
        </authorList>
    </citation>
    <scope>NUCLEOTIDE SEQUENCE [LARGE SCALE GENOMIC DNA]</scope>
    <source>
        <strain evidence="11">CECT 8472</strain>
    </source>
</reference>
<keyword evidence="4 8" id="KW-0822">Tryptophan biosynthesis</keyword>
<evidence type="ECO:0000256" key="2">
    <source>
        <dbReference type="ARBA" id="ARBA00011270"/>
    </source>
</evidence>
<keyword evidence="11" id="KW-1185">Reference proteome</keyword>
<comment type="catalytic activity">
    <reaction evidence="7 8">
        <text>(1S,2R)-1-C-(indol-3-yl)glycerol 3-phosphate + L-serine = D-glyceraldehyde 3-phosphate + L-tryptophan + H2O</text>
        <dbReference type="Rhea" id="RHEA:10532"/>
        <dbReference type="ChEBI" id="CHEBI:15377"/>
        <dbReference type="ChEBI" id="CHEBI:33384"/>
        <dbReference type="ChEBI" id="CHEBI:57912"/>
        <dbReference type="ChEBI" id="CHEBI:58866"/>
        <dbReference type="ChEBI" id="CHEBI:59776"/>
        <dbReference type="EC" id="4.2.1.20"/>
    </reaction>
</comment>
<dbReference type="NCBIfam" id="TIGR00262">
    <property type="entry name" value="trpA"/>
    <property type="match status" value="1"/>
</dbReference>
<evidence type="ECO:0000256" key="6">
    <source>
        <dbReference type="ARBA" id="ARBA00023239"/>
    </source>
</evidence>
<dbReference type="InterPro" id="IPR002028">
    <property type="entry name" value="Trp_synthase_suA"/>
</dbReference>
<accession>A0ABV8UIG0</accession>
<evidence type="ECO:0000256" key="7">
    <source>
        <dbReference type="ARBA" id="ARBA00049047"/>
    </source>
</evidence>
<feature type="active site" description="Proton acceptor" evidence="8">
    <location>
        <position position="70"/>
    </location>
</feature>
<evidence type="ECO:0000256" key="1">
    <source>
        <dbReference type="ARBA" id="ARBA00004733"/>
    </source>
</evidence>
<comment type="subunit">
    <text evidence="2 8">Tetramer of two alpha and two beta chains.</text>
</comment>
<dbReference type="EMBL" id="JBHSCW010000001">
    <property type="protein sequence ID" value="MFC4350592.1"/>
    <property type="molecule type" value="Genomic_DNA"/>
</dbReference>
<dbReference type="PANTHER" id="PTHR43406">
    <property type="entry name" value="TRYPTOPHAN SYNTHASE, ALPHA CHAIN"/>
    <property type="match status" value="1"/>
</dbReference>
<comment type="similarity">
    <text evidence="8 9">Belongs to the TrpA family.</text>
</comment>